<protein>
    <submittedName>
        <fullName evidence="2">Uncharacterized protein</fullName>
    </submittedName>
</protein>
<comment type="caution">
    <text evidence="2">The sequence shown here is derived from an EMBL/GenBank/DDBJ whole genome shotgun (WGS) entry which is preliminary data.</text>
</comment>
<organism evidence="2 3">
    <name type="scientific">Smittium megazygosporum</name>
    <dbReference type="NCBI Taxonomy" id="133381"/>
    <lineage>
        <taxon>Eukaryota</taxon>
        <taxon>Fungi</taxon>
        <taxon>Fungi incertae sedis</taxon>
        <taxon>Zoopagomycota</taxon>
        <taxon>Kickxellomycotina</taxon>
        <taxon>Harpellomycetes</taxon>
        <taxon>Harpellales</taxon>
        <taxon>Legeriomycetaceae</taxon>
        <taxon>Smittium</taxon>
    </lineage>
</organism>
<sequence length="111" mass="12519">MLSESMVTNPSKYTQHHYQAYGDPDVNYDDPLVISNISRIDDGNNILLNLKAGSTVFMSGYLVHCSLPNYSTKYRTAYMPQFSYKPVIKHSQNTDSEDTCVENLVAFAVPM</sequence>
<dbReference type="Proteomes" id="UP000245609">
    <property type="component" value="Unassembled WGS sequence"/>
</dbReference>
<evidence type="ECO:0000313" key="3">
    <source>
        <dbReference type="Proteomes" id="UP000245609"/>
    </source>
</evidence>
<dbReference type="OrthoDB" id="445007at2759"/>
<reference evidence="2 3" key="1">
    <citation type="journal article" date="2018" name="MBio">
        <title>Comparative Genomics Reveals the Core Gene Toolbox for the Fungus-Insect Symbiosis.</title>
        <authorList>
            <person name="Wang Y."/>
            <person name="Stata M."/>
            <person name="Wang W."/>
            <person name="Stajich J.E."/>
            <person name="White M.M."/>
            <person name="Moncalvo J.M."/>
        </authorList>
    </citation>
    <scope>NUCLEOTIDE SEQUENCE [LARGE SCALE GENOMIC DNA]</scope>
    <source>
        <strain evidence="2 3">SC-DP-2</strain>
    </source>
</reference>
<evidence type="ECO:0000313" key="1">
    <source>
        <dbReference type="EMBL" id="PVV04496.1"/>
    </source>
</evidence>
<evidence type="ECO:0000313" key="2">
    <source>
        <dbReference type="EMBL" id="PVV04498.1"/>
    </source>
</evidence>
<dbReference type="AlphaFoldDB" id="A0A2T9ZIU7"/>
<dbReference type="EMBL" id="MBFS01000115">
    <property type="protein sequence ID" value="PVV04496.1"/>
    <property type="molecule type" value="Genomic_DNA"/>
</dbReference>
<dbReference type="Gene3D" id="2.60.120.620">
    <property type="entry name" value="q2cbj1_9rhob like domain"/>
    <property type="match status" value="1"/>
</dbReference>
<proteinExistence type="predicted"/>
<gene>
    <name evidence="1" type="ORF">BB560_001003</name>
    <name evidence="2" type="ORF">BB560_001005</name>
</gene>
<name>A0A2T9ZIU7_9FUNG</name>
<dbReference type="EMBL" id="MBFS01000115">
    <property type="protein sequence ID" value="PVV04498.1"/>
    <property type="molecule type" value="Genomic_DNA"/>
</dbReference>
<keyword evidence="3" id="KW-1185">Reference proteome</keyword>
<dbReference type="SUPFAM" id="SSF51197">
    <property type="entry name" value="Clavaminate synthase-like"/>
    <property type="match status" value="1"/>
</dbReference>
<accession>A0A2T9ZIU7</accession>